<dbReference type="Gene3D" id="1.20.120.520">
    <property type="entry name" value="nmb1532 protein domain like"/>
    <property type="match status" value="1"/>
</dbReference>
<name>S3C9Z7_OPHP1</name>
<dbReference type="InterPro" id="IPR004507">
    <property type="entry name" value="UbiX-like"/>
</dbReference>
<dbReference type="Pfam" id="PF01814">
    <property type="entry name" value="Hemerythrin"/>
    <property type="match status" value="1"/>
</dbReference>
<dbReference type="SMART" id="SM00906">
    <property type="entry name" value="Fungal_trans"/>
    <property type="match status" value="1"/>
</dbReference>
<keyword evidence="6" id="KW-1185">Reference proteome</keyword>
<dbReference type="CDD" id="cd12108">
    <property type="entry name" value="Hr-like"/>
    <property type="match status" value="1"/>
</dbReference>
<dbReference type="Proteomes" id="UP000016923">
    <property type="component" value="Unassembled WGS sequence"/>
</dbReference>
<dbReference type="GO" id="GO:0016831">
    <property type="term" value="F:carboxy-lyase activity"/>
    <property type="evidence" value="ECO:0007669"/>
    <property type="project" value="TreeGrafter"/>
</dbReference>
<feature type="region of interest" description="Disordered" evidence="3">
    <location>
        <begin position="327"/>
        <end position="389"/>
    </location>
</feature>
<organism evidence="5 6">
    <name type="scientific">Ophiostoma piceae (strain UAMH 11346)</name>
    <name type="common">Sap stain fungus</name>
    <dbReference type="NCBI Taxonomy" id="1262450"/>
    <lineage>
        <taxon>Eukaryota</taxon>
        <taxon>Fungi</taxon>
        <taxon>Dikarya</taxon>
        <taxon>Ascomycota</taxon>
        <taxon>Pezizomycotina</taxon>
        <taxon>Sordariomycetes</taxon>
        <taxon>Sordariomycetidae</taxon>
        <taxon>Ophiostomatales</taxon>
        <taxon>Ophiostomataceae</taxon>
        <taxon>Ophiostoma</taxon>
    </lineage>
</organism>
<dbReference type="GO" id="GO:0006351">
    <property type="term" value="P:DNA-templated transcription"/>
    <property type="evidence" value="ECO:0007669"/>
    <property type="project" value="InterPro"/>
</dbReference>
<evidence type="ECO:0000313" key="6">
    <source>
        <dbReference type="Proteomes" id="UP000016923"/>
    </source>
</evidence>
<dbReference type="GO" id="GO:0003677">
    <property type="term" value="F:DNA binding"/>
    <property type="evidence" value="ECO:0007669"/>
    <property type="project" value="InterPro"/>
</dbReference>
<dbReference type="Gene3D" id="4.10.240.10">
    <property type="entry name" value="Zn(2)-C6 fungal-type DNA-binding domain"/>
    <property type="match status" value="1"/>
</dbReference>
<dbReference type="GO" id="GO:0000981">
    <property type="term" value="F:DNA-binding transcription factor activity, RNA polymerase II-specific"/>
    <property type="evidence" value="ECO:0007669"/>
    <property type="project" value="InterPro"/>
</dbReference>
<evidence type="ECO:0000313" key="5">
    <source>
        <dbReference type="EMBL" id="EPE08726.1"/>
    </source>
</evidence>
<accession>S3C9Z7</accession>
<dbReference type="InterPro" id="IPR001138">
    <property type="entry name" value="Zn2Cys6_DnaBD"/>
</dbReference>
<evidence type="ECO:0000256" key="1">
    <source>
        <dbReference type="ARBA" id="ARBA00022723"/>
    </source>
</evidence>
<evidence type="ECO:0000256" key="2">
    <source>
        <dbReference type="ARBA" id="ARBA00023242"/>
    </source>
</evidence>
<dbReference type="OMA" id="IGHEART"/>
<dbReference type="PROSITE" id="PS50048">
    <property type="entry name" value="ZN2_CY6_FUNGAL_2"/>
    <property type="match status" value="1"/>
</dbReference>
<dbReference type="CDD" id="cd12148">
    <property type="entry name" value="fungal_TF_MHR"/>
    <property type="match status" value="1"/>
</dbReference>
<dbReference type="SUPFAM" id="SSF57701">
    <property type="entry name" value="Zn2/Cys6 DNA-binding domain"/>
    <property type="match status" value="1"/>
</dbReference>
<feature type="compositionally biased region" description="Basic and acidic residues" evidence="3">
    <location>
        <begin position="355"/>
        <end position="366"/>
    </location>
</feature>
<dbReference type="PANTHER" id="PTHR43374:SF1">
    <property type="entry name" value="FLAVIN PRENYLTRANSFERASE PAD1, MITOCHONDRIAL"/>
    <property type="match status" value="1"/>
</dbReference>
<proteinExistence type="predicted"/>
<dbReference type="AlphaFoldDB" id="S3C9Z7"/>
<dbReference type="InterPro" id="IPR012312">
    <property type="entry name" value="Hemerythrin-like"/>
</dbReference>
<feature type="compositionally biased region" description="Polar residues" evidence="3">
    <location>
        <begin position="372"/>
        <end position="388"/>
    </location>
</feature>
<evidence type="ECO:0000256" key="3">
    <source>
        <dbReference type="SAM" id="MobiDB-lite"/>
    </source>
</evidence>
<feature type="region of interest" description="Disordered" evidence="3">
    <location>
        <begin position="812"/>
        <end position="837"/>
    </location>
</feature>
<reference evidence="5 6" key="1">
    <citation type="journal article" date="2013" name="BMC Genomics">
        <title>The genome and transcriptome of the pine saprophyte Ophiostoma piceae, and a comparison with the bark beetle-associated pine pathogen Grosmannia clavigera.</title>
        <authorList>
            <person name="Haridas S."/>
            <person name="Wang Y."/>
            <person name="Lim L."/>
            <person name="Massoumi Alamouti S."/>
            <person name="Jackman S."/>
            <person name="Docking R."/>
            <person name="Robertson G."/>
            <person name="Birol I."/>
            <person name="Bohlmann J."/>
            <person name="Breuil C."/>
        </authorList>
    </citation>
    <scope>NUCLEOTIDE SEQUENCE [LARGE SCALE GENOMIC DNA]</scope>
    <source>
        <strain evidence="5 6">UAMH 11346</strain>
    </source>
</reference>
<dbReference type="HOGENOM" id="CLU_014095_2_1_1"/>
<dbReference type="InterPro" id="IPR007219">
    <property type="entry name" value="XnlR_reg_dom"/>
</dbReference>
<dbReference type="CDD" id="cd00067">
    <property type="entry name" value="GAL4"/>
    <property type="match status" value="1"/>
</dbReference>
<dbReference type="SMART" id="SM00066">
    <property type="entry name" value="GAL4"/>
    <property type="match status" value="1"/>
</dbReference>
<dbReference type="InterPro" id="IPR036864">
    <property type="entry name" value="Zn2-C6_fun-type_DNA-bd_sf"/>
</dbReference>
<dbReference type="VEuPathDB" id="FungiDB:F503_04313"/>
<feature type="domain" description="Zn(2)-C6 fungal-type" evidence="4">
    <location>
        <begin position="289"/>
        <end position="320"/>
    </location>
</feature>
<dbReference type="GO" id="GO:0008270">
    <property type="term" value="F:zinc ion binding"/>
    <property type="evidence" value="ECO:0007669"/>
    <property type="project" value="InterPro"/>
</dbReference>
<keyword evidence="1" id="KW-0479">Metal-binding</keyword>
<keyword evidence="2" id="KW-0539">Nucleus</keyword>
<dbReference type="PROSITE" id="PS00463">
    <property type="entry name" value="ZN2_CY6_FUNGAL_1"/>
    <property type="match status" value="1"/>
</dbReference>
<evidence type="ECO:0000259" key="4">
    <source>
        <dbReference type="PROSITE" id="PS50048"/>
    </source>
</evidence>
<dbReference type="PANTHER" id="PTHR43374">
    <property type="entry name" value="FLAVIN PRENYLTRANSFERASE"/>
    <property type="match status" value="1"/>
</dbReference>
<protein>
    <submittedName>
        <fullName evidence="5">Hemerythrin hhe cation binding domain-containing protein</fullName>
    </submittedName>
</protein>
<dbReference type="EMBL" id="KE148148">
    <property type="protein sequence ID" value="EPE08726.1"/>
    <property type="molecule type" value="Genomic_DNA"/>
</dbReference>
<feature type="compositionally biased region" description="Basic and acidic residues" evidence="3">
    <location>
        <begin position="812"/>
        <end position="821"/>
    </location>
</feature>
<dbReference type="STRING" id="1262450.S3C9Z7"/>
<dbReference type="eggNOG" id="ENOG502SKG9">
    <property type="taxonomic scope" value="Eukaryota"/>
</dbReference>
<dbReference type="Pfam" id="PF00172">
    <property type="entry name" value="Zn_clus"/>
    <property type="match status" value="1"/>
</dbReference>
<dbReference type="OrthoDB" id="5237843at2759"/>
<sequence length="910" mass="100239">MAPVYADHPFPLIPAPYQLPRPGDKASAIESAAGEMACVHNCLIRAINAIYLQAPYIKEADTVAFSEYSYLFYDMLNLHHQHEEKSFFPGIEKLAGAPGIMAANVDQHHAFHDGLEEFGKYTRACADGTEKYDSARLLGIIDSFAAVLTQHLTDEITTLLELKKYDKGSFCAEYKKLSDAAGKGAIEAAGFTTGLVFIVFCCDKSYEGGRWKTFPPAPAPIMFVVRYIASMVNSSWWKFSPTNQAFQLRPLVTAADSLTAKPMPREHQEPNPDLRRVLRDRQRARNRISCLPCRERKVKCSREHPCATCIKRDHPDLCIYSAPPLPTPPPVPSTGPVSEAGSGIGHEARTSATARPEDQGYGDLHDRRHANSGLNVSDPSSLTPQASPSGIPLLGGSALLAIAREHSSHTYHVTDGGGDDVDGGRSDALENAVIPLLGVAHSDHGRRTSKSQSDDLYINLPGDQDLFSLFSVYRTRVHPYQLVLGDMDDVERELCDIVNQRASILYANDYLLCPFQEGLCALLILAHVLQNDGNPQASWIMSGSTIRMAVALGIPATSYGPRFGPSLVSPERARQLRLSIMLQDALLSLAFNRPPESREMDSEEDLPPLSNTGLSYGQAMGWLSHLTLKYWPYVAVWNQSPDAAMGRFTSFFADMDRLEGALQEHLRGPEACHSIQAIHEFYRMELHINFIVSTFCRPVLSKRAQQKLDSQQSGLVLERLQRSLKRSVKAFIRLRSVTGHASRSWAFVHNGLTSALLLSFIKETRNEDESRQIQDELIKSLTEGDGVLGPDQGTQLTMAHRKSLKALRSLRRISEEEERNRQANQSDRPMVASADGTGGSPIAFPPMIAAAEGGNDATALYADPESADFDVLLRSLDFNSASLLPMEAFDYITFDLMAPTANFGGNFGGF</sequence>
<gene>
    <name evidence="5" type="ORF">F503_04313</name>
</gene>